<protein>
    <submittedName>
        <fullName evidence="2">DUF636 domain protein</fullName>
    </submittedName>
</protein>
<evidence type="ECO:0000313" key="3">
    <source>
        <dbReference type="Proteomes" id="UP000002499"/>
    </source>
</evidence>
<dbReference type="KEGG" id="maw:19247158"/>
<dbReference type="OrthoDB" id="6329284at2759"/>
<dbReference type="OMA" id="CQCTMCR"/>
<keyword evidence="3" id="KW-1185">Reference proteome</keyword>
<dbReference type="AlphaFoldDB" id="E9DYZ9"/>
<organism evidence="3">
    <name type="scientific">Metarhizium acridum (strain CQMa 102)</name>
    <dbReference type="NCBI Taxonomy" id="655827"/>
    <lineage>
        <taxon>Eukaryota</taxon>
        <taxon>Fungi</taxon>
        <taxon>Dikarya</taxon>
        <taxon>Ascomycota</taxon>
        <taxon>Pezizomycotina</taxon>
        <taxon>Sordariomycetes</taxon>
        <taxon>Hypocreomycetidae</taxon>
        <taxon>Hypocreales</taxon>
        <taxon>Clavicipitaceae</taxon>
        <taxon>Metarhizium</taxon>
    </lineage>
</organism>
<feature type="signal peptide" evidence="1">
    <location>
        <begin position="1"/>
        <end position="22"/>
    </location>
</feature>
<dbReference type="HOGENOM" id="CLU_095045_1_0_1"/>
<sequence>MGRKFTASLLAQFLAIRRLSLAPSLKDSSTCAEYESSPGVLRGFCSRCGSSLSYRSLKYPEVVDVFIGSLDEKWLSNHTAVAKILATPSGYHAWLRNLIPGITDLLKGCPGYVEGASSELKAITSTTPL</sequence>
<proteinExistence type="predicted"/>
<reference evidence="2 3" key="1">
    <citation type="journal article" date="2011" name="PLoS Genet.">
        <title>Genome sequencing and comparative transcriptomics of the model entomopathogenic fungi Metarhizium anisopliae and M. acridum.</title>
        <authorList>
            <person name="Gao Q."/>
            <person name="Jin K."/>
            <person name="Ying S.H."/>
            <person name="Zhang Y."/>
            <person name="Xiao G."/>
            <person name="Shang Y."/>
            <person name="Duan Z."/>
            <person name="Hu X."/>
            <person name="Xie X.Q."/>
            <person name="Zhou G."/>
            <person name="Peng G."/>
            <person name="Luo Z."/>
            <person name="Huang W."/>
            <person name="Wang B."/>
            <person name="Fang W."/>
            <person name="Wang S."/>
            <person name="Zhong Y."/>
            <person name="Ma L.J."/>
            <person name="St Leger R.J."/>
            <person name="Zhao G.P."/>
            <person name="Pei Y."/>
            <person name="Feng M.G."/>
            <person name="Xia Y."/>
            <person name="Wang C."/>
        </authorList>
    </citation>
    <scope>NUCLEOTIDE SEQUENCE [LARGE SCALE GENOMIC DNA]</scope>
    <source>
        <strain evidence="2 3">CQMa 102</strain>
    </source>
</reference>
<keyword evidence="1" id="KW-0732">Signal</keyword>
<name>E9DYZ9_METAQ</name>
<dbReference type="eggNOG" id="ENOG502SRJS">
    <property type="taxonomic scope" value="Eukaryota"/>
</dbReference>
<dbReference type="EMBL" id="GL698484">
    <property type="protein sequence ID" value="EFY91176.1"/>
    <property type="molecule type" value="Genomic_DNA"/>
</dbReference>
<dbReference type="Proteomes" id="UP000002499">
    <property type="component" value="Unassembled WGS sequence"/>
</dbReference>
<dbReference type="RefSeq" id="XP_007809187.1">
    <property type="nucleotide sequence ID" value="XM_007810996.1"/>
</dbReference>
<gene>
    <name evidence="2" type="ORF">MAC_02847</name>
</gene>
<dbReference type="Gene3D" id="3.90.1590.10">
    <property type="entry name" value="glutathione-dependent formaldehyde- activating enzyme (gfa)"/>
    <property type="match status" value="1"/>
</dbReference>
<evidence type="ECO:0000313" key="2">
    <source>
        <dbReference type="EMBL" id="EFY91176.1"/>
    </source>
</evidence>
<dbReference type="InterPro" id="IPR011057">
    <property type="entry name" value="Mss4-like_sf"/>
</dbReference>
<dbReference type="SUPFAM" id="SSF51316">
    <property type="entry name" value="Mss4-like"/>
    <property type="match status" value="1"/>
</dbReference>
<dbReference type="GeneID" id="19247158"/>
<feature type="chain" id="PRO_5003234888" evidence="1">
    <location>
        <begin position="23"/>
        <end position="129"/>
    </location>
</feature>
<evidence type="ECO:0000256" key="1">
    <source>
        <dbReference type="SAM" id="SignalP"/>
    </source>
</evidence>
<dbReference type="InParanoid" id="E9DYZ9"/>
<accession>E9DYZ9</accession>